<evidence type="ECO:0000313" key="11">
    <source>
        <dbReference type="Proteomes" id="UP000095255"/>
    </source>
</evidence>
<keyword evidence="7" id="KW-0408">Iron</keyword>
<evidence type="ECO:0000256" key="4">
    <source>
        <dbReference type="ARBA" id="ARBA00022723"/>
    </source>
</evidence>
<dbReference type="Gene3D" id="2.40.40.20">
    <property type="match status" value="1"/>
</dbReference>
<dbReference type="SUPFAM" id="SSF53706">
    <property type="entry name" value="Formate dehydrogenase/DMSO reductase, domains 1-3"/>
    <property type="match status" value="1"/>
</dbReference>
<comment type="caution">
    <text evidence="10">The sequence shown here is derived from an EMBL/GenBank/DDBJ whole genome shotgun (WGS) entry which is preliminary data.</text>
</comment>
<dbReference type="InterPro" id="IPR006963">
    <property type="entry name" value="Mopterin_OxRdtase_4Fe-4S_dom"/>
</dbReference>
<evidence type="ECO:0000256" key="3">
    <source>
        <dbReference type="ARBA" id="ARBA00022505"/>
    </source>
</evidence>
<dbReference type="Pfam" id="PF00384">
    <property type="entry name" value="Molybdopterin"/>
    <property type="match status" value="1"/>
</dbReference>
<protein>
    <submittedName>
        <fullName evidence="10">DMSO reductase</fullName>
    </submittedName>
</protein>
<dbReference type="GO" id="GO:0043546">
    <property type="term" value="F:molybdopterin cofactor binding"/>
    <property type="evidence" value="ECO:0007669"/>
    <property type="project" value="InterPro"/>
</dbReference>
<feature type="domain" description="4Fe-4S Mo/W bis-MGD-type" evidence="9">
    <location>
        <begin position="53"/>
        <end position="110"/>
    </location>
</feature>
<dbReference type="PROSITE" id="PS00932">
    <property type="entry name" value="MOLYBDOPTERIN_PROK_3"/>
    <property type="match status" value="1"/>
</dbReference>
<comment type="similarity">
    <text evidence="2">Belongs to the prokaryotic molybdopterin-containing oxidoreductase family.</text>
</comment>
<gene>
    <name evidence="10" type="ORF">BHU72_01090</name>
</gene>
<keyword evidence="11" id="KW-1185">Reference proteome</keyword>
<dbReference type="AlphaFoldDB" id="A0A1E5L9Z8"/>
<dbReference type="GO" id="GO:0051536">
    <property type="term" value="F:iron-sulfur cluster binding"/>
    <property type="evidence" value="ECO:0007669"/>
    <property type="project" value="UniProtKB-KW"/>
</dbReference>
<dbReference type="Gene3D" id="3.40.50.740">
    <property type="match status" value="1"/>
</dbReference>
<keyword evidence="3" id="KW-0500">Molybdenum</keyword>
<dbReference type="InterPro" id="IPR006656">
    <property type="entry name" value="Mopterin_OxRdtase"/>
</dbReference>
<dbReference type="InterPro" id="IPR006311">
    <property type="entry name" value="TAT_signal"/>
</dbReference>
<dbReference type="Gene3D" id="3.30.2070.10">
    <property type="entry name" value="Formate dehydrogenase/DMSO reductase"/>
    <property type="match status" value="1"/>
</dbReference>
<dbReference type="Pfam" id="PF04879">
    <property type="entry name" value="Molybdop_Fe4S4"/>
    <property type="match status" value="1"/>
</dbReference>
<evidence type="ECO:0000256" key="7">
    <source>
        <dbReference type="ARBA" id="ARBA00023004"/>
    </source>
</evidence>
<dbReference type="Gene3D" id="2.20.25.90">
    <property type="entry name" value="ADC-like domains"/>
    <property type="match status" value="1"/>
</dbReference>
<dbReference type="PROSITE" id="PS51318">
    <property type="entry name" value="TAT"/>
    <property type="match status" value="1"/>
</dbReference>
<keyword evidence="5" id="KW-0732">Signal</keyword>
<dbReference type="OrthoDB" id="219031at2"/>
<dbReference type="SMART" id="SM00926">
    <property type="entry name" value="Molybdop_Fe4S4"/>
    <property type="match status" value="1"/>
</dbReference>
<dbReference type="STRING" id="1390249.BHU72_01090"/>
<dbReference type="InterPro" id="IPR009010">
    <property type="entry name" value="Asp_de-COase-like_dom_sf"/>
</dbReference>
<dbReference type="GO" id="GO:0016491">
    <property type="term" value="F:oxidoreductase activity"/>
    <property type="evidence" value="ECO:0007669"/>
    <property type="project" value="UniProtKB-KW"/>
</dbReference>
<accession>A0A1E5L9Z8</accession>
<keyword evidence="8" id="KW-0411">Iron-sulfur</keyword>
<dbReference type="GO" id="GO:0046872">
    <property type="term" value="F:metal ion binding"/>
    <property type="evidence" value="ECO:0007669"/>
    <property type="project" value="UniProtKB-KW"/>
</dbReference>
<dbReference type="PROSITE" id="PS51669">
    <property type="entry name" value="4FE4S_MOW_BIS_MGD"/>
    <property type="match status" value="1"/>
</dbReference>
<evidence type="ECO:0000313" key="10">
    <source>
        <dbReference type="EMBL" id="OEH86888.1"/>
    </source>
</evidence>
<name>A0A1E5L9Z8_9FIRM</name>
<dbReference type="PANTHER" id="PTHR43742">
    <property type="entry name" value="TRIMETHYLAMINE-N-OXIDE REDUCTASE"/>
    <property type="match status" value="1"/>
</dbReference>
<keyword evidence="4" id="KW-0479">Metal-binding</keyword>
<evidence type="ECO:0000256" key="6">
    <source>
        <dbReference type="ARBA" id="ARBA00023002"/>
    </source>
</evidence>
<dbReference type="CDD" id="cd02766">
    <property type="entry name" value="MopB_3"/>
    <property type="match status" value="1"/>
</dbReference>
<dbReference type="SUPFAM" id="SSF50692">
    <property type="entry name" value="ADC-like"/>
    <property type="match status" value="1"/>
</dbReference>
<proteinExistence type="inferred from homology"/>
<evidence type="ECO:0000259" key="9">
    <source>
        <dbReference type="PROSITE" id="PS51669"/>
    </source>
</evidence>
<dbReference type="Pfam" id="PF01568">
    <property type="entry name" value="Molydop_binding"/>
    <property type="match status" value="1"/>
</dbReference>
<dbReference type="InterPro" id="IPR019546">
    <property type="entry name" value="TAT_signal_bac_arc"/>
</dbReference>
<sequence>MGEEVKFSRRSFVKGVAAVGATAGIGYGAYSLTGLKEVEPIDAPVPGVTPSATSTFYNACPRNCYDTCSLVTTVEEGVIKRVSGNPDNSYTRGKLCVKGNSYTRSVYSPDRILYPMRQKGRGTGNWERISWDEAFTEIAQNIIKIKENYGSTLPICLNKYSGNFEIMHYGIEGTLSSIGYTSRATGTPCWPAGIDAQTFDFGTIYNNDPEDLVNSKYLILWGVNPAWCSVHSMYLVEEAKRRGCKIVAIDPILTATASKANEYIQIKPSTDGALALGMAKYILDNKLYDSQWLESNAKGHEEFFAYLKDKVTVKWASEKTGVPVEVIEQLAKEYAQADPANIWIGYGMQRHTNGGASVRAIDALAAITGNIGKPGGGAQYAQLETWGFNYHAMVHDAPEGSQGDGNRAINMNNFGAEVLAAQEPPIKMLWIAARNPVAQDPETSVVLKAFESMDFVVTADMYMNETVRMSDIVLPVTTLFETPGVNVSYWHYWLNLNEQAIQSLGEAKSDVEIAMGLSAKMNQLAQGSCTYPTEGNLEEWVEKECNEGIFTQFGLKDFKDLKTKKSVKAKNNLIAWADGKFRTPSGKYELYSEEAVKFGNKALPEYIEELQTPAEYPFRCISPHWKLNLHSQFQNLDWVEAIHNKPFIEIHPKVAQKMGIKDGDSIKMYNDLGFIVVPAKITATISEDIVVVYEAWYKDKDFNVNFTTKAIPADMGAKATGMPGIAFHDNFVNITKA</sequence>
<reference evidence="10 11" key="1">
    <citation type="submission" date="2016-09" db="EMBL/GenBank/DDBJ databases">
        <title>Desulfuribacillus arsenicus sp. nov., an obligately anaerobic, dissimilatory arsenic- and antimonate-reducing bacterium isolated from anoxic sediments.</title>
        <authorList>
            <person name="Abin C.A."/>
            <person name="Hollibaugh J.T."/>
        </authorList>
    </citation>
    <scope>NUCLEOTIDE SEQUENCE [LARGE SCALE GENOMIC DNA]</scope>
    <source>
        <strain evidence="10 11">MLFW-2</strain>
    </source>
</reference>
<dbReference type="RefSeq" id="WP_069700766.1">
    <property type="nucleotide sequence ID" value="NZ_MJAT01000001.1"/>
</dbReference>
<evidence type="ECO:0000256" key="2">
    <source>
        <dbReference type="ARBA" id="ARBA00010312"/>
    </source>
</evidence>
<dbReference type="Proteomes" id="UP000095255">
    <property type="component" value="Unassembled WGS sequence"/>
</dbReference>
<dbReference type="Gene3D" id="3.40.228.10">
    <property type="entry name" value="Dimethylsulfoxide Reductase, domain 2"/>
    <property type="match status" value="1"/>
</dbReference>
<dbReference type="InterPro" id="IPR050612">
    <property type="entry name" value="Prok_Mopterin_Oxidored"/>
</dbReference>
<dbReference type="InterPro" id="IPR006655">
    <property type="entry name" value="Mopterin_OxRdtase_prok_CS"/>
</dbReference>
<dbReference type="PANTHER" id="PTHR43742:SF6">
    <property type="entry name" value="OXIDOREDUCTASE YYAE-RELATED"/>
    <property type="match status" value="1"/>
</dbReference>
<dbReference type="InterPro" id="IPR006657">
    <property type="entry name" value="MoPterin_dinucl-bd_dom"/>
</dbReference>
<comment type="cofactor">
    <cofactor evidence="1">
        <name>Mo-bis(molybdopterin guanine dinucleotide)</name>
        <dbReference type="ChEBI" id="CHEBI:60539"/>
    </cofactor>
</comment>
<evidence type="ECO:0000256" key="8">
    <source>
        <dbReference type="ARBA" id="ARBA00023014"/>
    </source>
</evidence>
<organism evidence="10 11">
    <name type="scientific">Desulfuribacillus stibiiarsenatis</name>
    <dbReference type="NCBI Taxonomy" id="1390249"/>
    <lineage>
        <taxon>Bacteria</taxon>
        <taxon>Bacillati</taxon>
        <taxon>Bacillota</taxon>
        <taxon>Desulfuribacillia</taxon>
        <taxon>Desulfuribacillales</taxon>
        <taxon>Desulfuribacillaceae</taxon>
        <taxon>Desulfuribacillus</taxon>
    </lineage>
</organism>
<dbReference type="NCBIfam" id="TIGR01409">
    <property type="entry name" value="TAT_signal_seq"/>
    <property type="match status" value="1"/>
</dbReference>
<evidence type="ECO:0000256" key="1">
    <source>
        <dbReference type="ARBA" id="ARBA00001942"/>
    </source>
</evidence>
<keyword evidence="6" id="KW-0560">Oxidoreductase</keyword>
<evidence type="ECO:0000256" key="5">
    <source>
        <dbReference type="ARBA" id="ARBA00022729"/>
    </source>
</evidence>
<dbReference type="EMBL" id="MJAT01000001">
    <property type="protein sequence ID" value="OEH86888.1"/>
    <property type="molecule type" value="Genomic_DNA"/>
</dbReference>